<comment type="caution">
    <text evidence="1">The sequence shown here is derived from an EMBL/GenBank/DDBJ whole genome shotgun (WGS) entry which is preliminary data.</text>
</comment>
<dbReference type="InterPro" id="IPR021880">
    <property type="entry name" value="DUF3489"/>
</dbReference>
<sequence length="57" mass="6078">MLRAPDGATIEEIMAATGWQSHTVRGAVAGALKKKLGLEVTSEKVENRGRVYKLPAA</sequence>
<evidence type="ECO:0008006" key="3">
    <source>
        <dbReference type="Google" id="ProtNLM"/>
    </source>
</evidence>
<reference evidence="1 2" key="1">
    <citation type="submission" date="2016-07" db="EMBL/GenBank/DDBJ databases">
        <title>Draft Genome Sequence of Methylobrevis pamukkalensis PK2.</title>
        <authorList>
            <person name="Vasilenko O.V."/>
            <person name="Doronina N.V."/>
            <person name="Shmareva M.N."/>
            <person name="Tarlachkov S.V."/>
            <person name="Mustakhimov I."/>
            <person name="Trotsenko Y.A."/>
        </authorList>
    </citation>
    <scope>NUCLEOTIDE SEQUENCE [LARGE SCALE GENOMIC DNA]</scope>
    <source>
        <strain evidence="1 2">PK2</strain>
    </source>
</reference>
<evidence type="ECO:0000313" key="2">
    <source>
        <dbReference type="Proteomes" id="UP000094622"/>
    </source>
</evidence>
<dbReference type="EMBL" id="MCRJ01000176">
    <property type="protein sequence ID" value="ODN68457.1"/>
    <property type="molecule type" value="Genomic_DNA"/>
</dbReference>
<dbReference type="Pfam" id="PF11994">
    <property type="entry name" value="DUF3489"/>
    <property type="match status" value="1"/>
</dbReference>
<accession>A0A1E3GWN1</accession>
<dbReference type="AlphaFoldDB" id="A0A1E3GWN1"/>
<proteinExistence type="predicted"/>
<dbReference type="PATRIC" id="fig|1439726.3.peg.4493"/>
<dbReference type="Proteomes" id="UP000094622">
    <property type="component" value="Unassembled WGS sequence"/>
</dbReference>
<protein>
    <recommendedName>
        <fullName evidence="3">DUF3489 domain-containing protein</fullName>
    </recommendedName>
</protein>
<gene>
    <name evidence="1" type="ORF">A6302_04237</name>
</gene>
<organism evidence="1 2">
    <name type="scientific">Methylobrevis pamukkalensis</name>
    <dbReference type="NCBI Taxonomy" id="1439726"/>
    <lineage>
        <taxon>Bacteria</taxon>
        <taxon>Pseudomonadati</taxon>
        <taxon>Pseudomonadota</taxon>
        <taxon>Alphaproteobacteria</taxon>
        <taxon>Hyphomicrobiales</taxon>
        <taxon>Pleomorphomonadaceae</taxon>
        <taxon>Methylobrevis</taxon>
    </lineage>
</organism>
<evidence type="ECO:0000313" key="1">
    <source>
        <dbReference type="EMBL" id="ODN68457.1"/>
    </source>
</evidence>
<name>A0A1E3GWN1_9HYPH</name>
<keyword evidence="2" id="KW-1185">Reference proteome</keyword>